<keyword evidence="5" id="KW-1185">Reference proteome</keyword>
<gene>
    <name evidence="4" type="ORF">DQG23_12115</name>
</gene>
<evidence type="ECO:0000256" key="3">
    <source>
        <dbReference type="SAM" id="SignalP"/>
    </source>
</evidence>
<dbReference type="CDD" id="cd13580">
    <property type="entry name" value="PBP2_AlgQ_like_1"/>
    <property type="match status" value="1"/>
</dbReference>
<evidence type="ECO:0000313" key="4">
    <source>
        <dbReference type="EMBL" id="RAV20832.1"/>
    </source>
</evidence>
<dbReference type="InterPro" id="IPR050490">
    <property type="entry name" value="Bact_solute-bd_prot1"/>
</dbReference>
<dbReference type="Proteomes" id="UP000250369">
    <property type="component" value="Unassembled WGS sequence"/>
</dbReference>
<comment type="similarity">
    <text evidence="1">Belongs to the bacterial solute-binding protein 1 family.</text>
</comment>
<feature type="chain" id="PRO_5039716184" evidence="3">
    <location>
        <begin position="23"/>
        <end position="555"/>
    </location>
</feature>
<evidence type="ECO:0000256" key="1">
    <source>
        <dbReference type="ARBA" id="ARBA00008520"/>
    </source>
</evidence>
<dbReference type="RefSeq" id="WP_113031111.1">
    <property type="nucleotide sequence ID" value="NZ_QMFB01000006.1"/>
</dbReference>
<dbReference type="PANTHER" id="PTHR43649:SF31">
    <property type="entry name" value="SN-GLYCEROL-3-PHOSPHATE-BINDING PERIPLASMIC PROTEIN UGPB"/>
    <property type="match status" value="1"/>
</dbReference>
<name>A0A329MMI9_9BACL</name>
<proteinExistence type="inferred from homology"/>
<reference evidence="4 5" key="1">
    <citation type="journal article" date="2009" name="Int. J. Syst. Evol. Microbiol.">
        <title>Paenibacillus contaminans sp. nov., isolated from a contaminated laboratory plate.</title>
        <authorList>
            <person name="Chou J.H."/>
            <person name="Lee J.H."/>
            <person name="Lin M.C."/>
            <person name="Chang P.S."/>
            <person name="Arun A.B."/>
            <person name="Young C.C."/>
            <person name="Chen W.M."/>
        </authorList>
    </citation>
    <scope>NUCLEOTIDE SEQUENCE [LARGE SCALE GENOMIC DNA]</scope>
    <source>
        <strain evidence="4 5">CKOBP-6</strain>
    </source>
</reference>
<evidence type="ECO:0000256" key="2">
    <source>
        <dbReference type="SAM" id="MobiDB-lite"/>
    </source>
</evidence>
<protein>
    <submittedName>
        <fullName evidence="4">ABC transporter substrate-binding protein</fullName>
    </submittedName>
</protein>
<keyword evidence="3" id="KW-0732">Signal</keyword>
<dbReference type="Gene3D" id="3.40.190.10">
    <property type="entry name" value="Periplasmic binding protein-like II"/>
    <property type="match status" value="2"/>
</dbReference>
<organism evidence="4 5">
    <name type="scientific">Paenibacillus contaminans</name>
    <dbReference type="NCBI Taxonomy" id="450362"/>
    <lineage>
        <taxon>Bacteria</taxon>
        <taxon>Bacillati</taxon>
        <taxon>Bacillota</taxon>
        <taxon>Bacilli</taxon>
        <taxon>Bacillales</taxon>
        <taxon>Paenibacillaceae</taxon>
        <taxon>Paenibacillus</taxon>
    </lineage>
</organism>
<dbReference type="SUPFAM" id="SSF53850">
    <property type="entry name" value="Periplasmic binding protein-like II"/>
    <property type="match status" value="1"/>
</dbReference>
<dbReference type="EMBL" id="QMFB01000006">
    <property type="protein sequence ID" value="RAV20832.1"/>
    <property type="molecule type" value="Genomic_DNA"/>
</dbReference>
<comment type="caution">
    <text evidence="4">The sequence shown here is derived from an EMBL/GenBank/DDBJ whole genome shotgun (WGS) entry which is preliminary data.</text>
</comment>
<dbReference type="PROSITE" id="PS51257">
    <property type="entry name" value="PROKAR_LIPOPROTEIN"/>
    <property type="match status" value="1"/>
</dbReference>
<feature type="compositionally biased region" description="Polar residues" evidence="2">
    <location>
        <begin position="35"/>
        <end position="51"/>
    </location>
</feature>
<dbReference type="OrthoDB" id="9787283at2"/>
<evidence type="ECO:0000313" key="5">
    <source>
        <dbReference type="Proteomes" id="UP000250369"/>
    </source>
</evidence>
<dbReference type="AlphaFoldDB" id="A0A329MMI9"/>
<feature type="signal peptide" evidence="3">
    <location>
        <begin position="1"/>
        <end position="22"/>
    </location>
</feature>
<accession>A0A329MMI9</accession>
<sequence length="555" mass="61763">MTKKALLSSMCFVLSMSIVLSACTTEKKTEEPAQATANSTGQPAASTNNNPLGKYDPPITLSTVKRIDSNLKLPNGQTNEDNVWMKAMASELGINIKTEWVADASQYDNKLNMSIASGSLPDFMRVNQEQLNQLIESNSLEDLAEVYDKYASADTKKQYAVGDSIALKASSVGKKLYAIPNTASAIAGAGSPLLWIRTDWLKNLNLPEPKTMQDLFDIAKAFTNNDPDGNGKKDTVGLAFVNGQIGDLGIYNGFHAYPSVWTQDASGKIVYGSVQPEMRKALLDMQQLYKDGAIDPEFAVKDWGKWNEMLTSGQVGISFAAHWFGQLVHNLKVRDPKAEWKPFLVPSIDSDPTKVTLRSPVLEYYVVKKGAKNPEALIKMFNFYYSITVGKQANQENYYKFMYDKDDGSIQYVAFAPVHTNDATDIAFKQMVEAFDTKDASKAKEMDAKTIYQNATKALNGENNLYGWTLYYPAWKLFGKIMDEKLYVNNAFYGAPTPTMTDKSATLSKLEFETFTKIVMGAAPIEEFDKFVDNWHKLGGEQITKEVNDWSKSVK</sequence>
<dbReference type="PANTHER" id="PTHR43649">
    <property type="entry name" value="ARABINOSE-BINDING PROTEIN-RELATED"/>
    <property type="match status" value="1"/>
</dbReference>
<feature type="region of interest" description="Disordered" evidence="2">
    <location>
        <begin position="31"/>
        <end position="55"/>
    </location>
</feature>